<evidence type="ECO:0000313" key="1">
    <source>
        <dbReference type="EMBL" id="MFE8700118.1"/>
    </source>
</evidence>
<comment type="caution">
    <text evidence="1">The sequence shown here is derived from an EMBL/GenBank/DDBJ whole genome shotgun (WGS) entry which is preliminary data.</text>
</comment>
<evidence type="ECO:0000313" key="2">
    <source>
        <dbReference type="Proteomes" id="UP001601059"/>
    </source>
</evidence>
<reference evidence="1 2" key="1">
    <citation type="submission" date="2024-08" db="EMBL/GenBank/DDBJ databases">
        <title>Two novel Cytobacillus novel species.</title>
        <authorList>
            <person name="Liu G."/>
        </authorList>
    </citation>
    <scope>NUCLEOTIDE SEQUENCE [LARGE SCALE GENOMIC DNA]</scope>
    <source>
        <strain evidence="1 2">FJAT-54145</strain>
    </source>
</reference>
<sequence length="74" mass="8306">MFISFQPTYFYNYYGPHHLPSPNFQSDVTIFDLQIPGGQSSFIESSPLVNPLTTTYGQHVTGGFVPSTAFRKKT</sequence>
<organism evidence="1 2">
    <name type="scientific">Cytobacillus spartinae</name>
    <dbReference type="NCBI Taxonomy" id="3299023"/>
    <lineage>
        <taxon>Bacteria</taxon>
        <taxon>Bacillati</taxon>
        <taxon>Bacillota</taxon>
        <taxon>Bacilli</taxon>
        <taxon>Bacillales</taxon>
        <taxon>Bacillaceae</taxon>
        <taxon>Cytobacillus</taxon>
    </lineage>
</organism>
<name>A0ABW6KBF2_9BACI</name>
<gene>
    <name evidence="1" type="ORF">ACFYKX_05705</name>
</gene>
<proteinExistence type="predicted"/>
<dbReference type="Proteomes" id="UP001601059">
    <property type="component" value="Unassembled WGS sequence"/>
</dbReference>
<keyword evidence="2" id="KW-1185">Reference proteome</keyword>
<protein>
    <submittedName>
        <fullName evidence="1">Uncharacterized protein</fullName>
    </submittedName>
</protein>
<dbReference type="EMBL" id="JBIACK010000001">
    <property type="protein sequence ID" value="MFE8700118.1"/>
    <property type="molecule type" value="Genomic_DNA"/>
</dbReference>
<accession>A0ABW6KBF2</accession>
<dbReference type="RefSeq" id="WP_389358896.1">
    <property type="nucleotide sequence ID" value="NZ_JBIACK010000001.1"/>
</dbReference>